<feature type="domain" description="DUF1559" evidence="2">
    <location>
        <begin position="37"/>
        <end position="301"/>
    </location>
</feature>
<name>A0A6C2YRN0_9BACT</name>
<proteinExistence type="predicted"/>
<dbReference type="AlphaFoldDB" id="A0A6C2YRN0"/>
<protein>
    <recommendedName>
        <fullName evidence="2">DUF1559 domain-containing protein</fullName>
    </recommendedName>
</protein>
<keyword evidence="4" id="KW-1185">Reference proteome</keyword>
<keyword evidence="1" id="KW-0472">Membrane</keyword>
<dbReference type="EMBL" id="LR593887">
    <property type="protein sequence ID" value="VTS05401.1"/>
    <property type="molecule type" value="Genomic_DNA"/>
</dbReference>
<sequence>MAGSLVRRSRSAFTLIELLVVIAIIAILIGLLLPAVQKVREAASRMRCQNNLKQVGLAFHNYYSAMEAFPTSVRPSGNTPLPRISWTIALLPYLEQDNLRRNYDLNTTWSSAANLPITSQQIKILQCPSAPNPTRLDGDPQTNVWNIVGITDYAAVTGVAAQAVTVNTTGAVQPGILEKNRVVRIADITDGTSNTLMVTESAGRPQIYRRGQPFGTVPTAKVNAGGWCRPASDYTLNTSSADGVTPFTGACVINCTNGFNYTSYPDPVFGTEGSSETYSFHTGVAVSLLGDGSVRSISASISPINYARIITRSGGEVTPEF</sequence>
<dbReference type="InterPro" id="IPR027558">
    <property type="entry name" value="Pre_pil_HX9DG_C"/>
</dbReference>
<dbReference type="NCBIfam" id="TIGR04294">
    <property type="entry name" value="pre_pil_HX9DG"/>
    <property type="match status" value="1"/>
</dbReference>
<gene>
    <name evidence="3" type="ORF">GMBLW1_51760</name>
</gene>
<dbReference type="PANTHER" id="PTHR30093">
    <property type="entry name" value="GENERAL SECRETION PATHWAY PROTEIN G"/>
    <property type="match status" value="1"/>
</dbReference>
<dbReference type="NCBIfam" id="TIGR02532">
    <property type="entry name" value="IV_pilin_GFxxxE"/>
    <property type="match status" value="1"/>
</dbReference>
<dbReference type="Pfam" id="PF07596">
    <property type="entry name" value="SBP_bac_10"/>
    <property type="match status" value="1"/>
</dbReference>
<organism evidence="3">
    <name type="scientific">Tuwongella immobilis</name>
    <dbReference type="NCBI Taxonomy" id="692036"/>
    <lineage>
        <taxon>Bacteria</taxon>
        <taxon>Pseudomonadati</taxon>
        <taxon>Planctomycetota</taxon>
        <taxon>Planctomycetia</taxon>
        <taxon>Gemmatales</taxon>
        <taxon>Gemmataceae</taxon>
        <taxon>Tuwongella</taxon>
    </lineage>
</organism>
<dbReference type="InterPro" id="IPR012902">
    <property type="entry name" value="N_methyl_site"/>
</dbReference>
<accession>A0A6C2YRN0</accession>
<evidence type="ECO:0000259" key="2">
    <source>
        <dbReference type="Pfam" id="PF07596"/>
    </source>
</evidence>
<dbReference type="PANTHER" id="PTHR30093:SF2">
    <property type="entry name" value="TYPE II SECRETION SYSTEM PROTEIN H"/>
    <property type="match status" value="1"/>
</dbReference>
<keyword evidence="1" id="KW-1133">Transmembrane helix</keyword>
<dbReference type="EMBL" id="LR586016">
    <property type="protein sequence ID" value="VIP04017.1"/>
    <property type="molecule type" value="Genomic_DNA"/>
</dbReference>
<dbReference type="KEGG" id="tim:GMBLW1_51760"/>
<evidence type="ECO:0000313" key="3">
    <source>
        <dbReference type="EMBL" id="VIP04017.1"/>
    </source>
</evidence>
<dbReference type="SUPFAM" id="SSF54523">
    <property type="entry name" value="Pili subunits"/>
    <property type="match status" value="1"/>
</dbReference>
<dbReference type="InParanoid" id="A0A6C2YRN0"/>
<evidence type="ECO:0000256" key="1">
    <source>
        <dbReference type="SAM" id="Phobius"/>
    </source>
</evidence>
<dbReference type="RefSeq" id="WP_162659155.1">
    <property type="nucleotide sequence ID" value="NZ_LR593887.1"/>
</dbReference>
<feature type="transmembrane region" description="Helical" evidence="1">
    <location>
        <begin position="12"/>
        <end position="36"/>
    </location>
</feature>
<reference evidence="3" key="1">
    <citation type="submission" date="2019-04" db="EMBL/GenBank/DDBJ databases">
        <authorList>
            <consortium name="Science for Life Laboratories"/>
        </authorList>
    </citation>
    <scope>NUCLEOTIDE SEQUENCE</scope>
    <source>
        <strain evidence="3">MBLW1</strain>
    </source>
</reference>
<dbReference type="InterPro" id="IPR045584">
    <property type="entry name" value="Pilin-like"/>
</dbReference>
<keyword evidence="1" id="KW-0812">Transmembrane</keyword>
<dbReference type="InterPro" id="IPR011453">
    <property type="entry name" value="DUF1559"/>
</dbReference>
<dbReference type="Gene3D" id="3.30.700.10">
    <property type="entry name" value="Glycoprotein, Type 4 Pilin"/>
    <property type="match status" value="1"/>
</dbReference>
<dbReference type="Pfam" id="PF07963">
    <property type="entry name" value="N_methyl"/>
    <property type="match status" value="1"/>
</dbReference>
<dbReference type="Proteomes" id="UP000464378">
    <property type="component" value="Chromosome"/>
</dbReference>
<evidence type="ECO:0000313" key="4">
    <source>
        <dbReference type="Proteomes" id="UP000464378"/>
    </source>
</evidence>